<evidence type="ECO:0000256" key="5">
    <source>
        <dbReference type="ARBA" id="ARBA00022807"/>
    </source>
</evidence>
<dbReference type="PROSITE" id="PS50802">
    <property type="entry name" value="OTU"/>
    <property type="match status" value="1"/>
</dbReference>
<gene>
    <name evidence="8" type="primary">Otud4_0</name>
    <name evidence="8" type="ORF">N1851_015605</name>
</gene>
<evidence type="ECO:0000256" key="3">
    <source>
        <dbReference type="ARBA" id="ARBA00022670"/>
    </source>
</evidence>
<reference evidence="8" key="1">
    <citation type="journal article" date="2023" name="Front. Mar. Sci.">
        <title>A new Merluccius polli reference genome to investigate the effects of global change in West African waters.</title>
        <authorList>
            <person name="Mateo J.L."/>
            <person name="Blanco-Fernandez C."/>
            <person name="Garcia-Vazquez E."/>
            <person name="Machado-Schiaffino G."/>
        </authorList>
    </citation>
    <scope>NUCLEOTIDE SEQUENCE</scope>
    <source>
        <strain evidence="8">C29</strain>
        <tissue evidence="8">Fin</tissue>
    </source>
</reference>
<dbReference type="InterPro" id="IPR046700">
    <property type="entry name" value="DUF6570"/>
</dbReference>
<feature type="region of interest" description="Disordered" evidence="6">
    <location>
        <begin position="1036"/>
        <end position="1087"/>
    </location>
</feature>
<organism evidence="8 9">
    <name type="scientific">Merluccius polli</name>
    <name type="common">Benguela hake</name>
    <name type="synonym">Merluccius cadenati</name>
    <dbReference type="NCBI Taxonomy" id="89951"/>
    <lineage>
        <taxon>Eukaryota</taxon>
        <taxon>Metazoa</taxon>
        <taxon>Chordata</taxon>
        <taxon>Craniata</taxon>
        <taxon>Vertebrata</taxon>
        <taxon>Euteleostomi</taxon>
        <taxon>Actinopterygii</taxon>
        <taxon>Neopterygii</taxon>
        <taxon>Teleostei</taxon>
        <taxon>Neoteleostei</taxon>
        <taxon>Acanthomorphata</taxon>
        <taxon>Zeiogadaria</taxon>
        <taxon>Gadariae</taxon>
        <taxon>Gadiformes</taxon>
        <taxon>Gadoidei</taxon>
        <taxon>Merlucciidae</taxon>
        <taxon>Merluccius</taxon>
    </lineage>
</organism>
<evidence type="ECO:0000256" key="4">
    <source>
        <dbReference type="ARBA" id="ARBA00022786"/>
    </source>
</evidence>
<accession>A0AA47MRV9</accession>
<proteinExistence type="predicted"/>
<dbReference type="EC" id="3.4.19.12" evidence="2"/>
<dbReference type="Pfam" id="PF02338">
    <property type="entry name" value="OTU"/>
    <property type="match status" value="1"/>
</dbReference>
<dbReference type="GO" id="GO:0016579">
    <property type="term" value="P:protein deubiquitination"/>
    <property type="evidence" value="ECO:0007669"/>
    <property type="project" value="TreeGrafter"/>
</dbReference>
<keyword evidence="9" id="KW-1185">Reference proteome</keyword>
<dbReference type="Gene3D" id="3.90.70.120">
    <property type="match status" value="1"/>
</dbReference>
<dbReference type="PANTHER" id="PTHR12419">
    <property type="entry name" value="OTU DOMAIN CONTAINING PROTEIN"/>
    <property type="match status" value="1"/>
</dbReference>
<dbReference type="AlphaFoldDB" id="A0AA47MRV9"/>
<dbReference type="GO" id="GO:0004843">
    <property type="term" value="F:cysteine-type deubiquitinase activity"/>
    <property type="evidence" value="ECO:0007669"/>
    <property type="project" value="UniProtKB-EC"/>
</dbReference>
<keyword evidence="3" id="KW-0645">Protease</keyword>
<protein>
    <recommendedName>
        <fullName evidence="2">ubiquitinyl hydrolase 1</fullName>
        <ecNumber evidence="2">3.4.19.12</ecNumber>
    </recommendedName>
</protein>
<dbReference type="GO" id="GO:0006508">
    <property type="term" value="P:proteolysis"/>
    <property type="evidence" value="ECO:0007669"/>
    <property type="project" value="UniProtKB-KW"/>
</dbReference>
<dbReference type="Gene3D" id="3.90.70.80">
    <property type="match status" value="1"/>
</dbReference>
<evidence type="ECO:0000256" key="2">
    <source>
        <dbReference type="ARBA" id="ARBA00012759"/>
    </source>
</evidence>
<evidence type="ECO:0000256" key="6">
    <source>
        <dbReference type="SAM" id="MobiDB-lite"/>
    </source>
</evidence>
<sequence length="1087" mass="123412">MPARSKKSKAAKRRCAEGGPIAVDLGSAAELALTRKKQVAEFALTRDKEVAEFALPRKKQVAEAVLPRKIQVTAKLSSDAELAKLVTLSSDAELATLSLDAKLANDLPTTCQYTSSDSDYLPITCQYMSSDSYFAKTVPIDPNPPSSTVTYMTESNATDDCLIQPVDRSVLMGSFHQGHSQFGKERNKQCGAISLTAVLKSKVSDVWTWLSRDLDDVLIKGTVLYRSMRAQGKIRDQGRGYIAVSELPRHYKVWNCNFAINYAESYSGLISVDDYDQSLRDVAMPFDEALQRSLYCNDACLLTICANTYAIVNGGGKFAFVDSHTNENVNRKGERVSCVAYFNSVETLCRHVYDFAQSFGVSTPRFEVTGVKAAISHVDLDDANRSPMVSSQLYSDIVKGKRRQRVKTETKSQVNDVIDVDANTAARPLDSEDLKRGHCSDQGKQRQCVKRVKTEIKSHMNDVIDVDADTAKESFQSQCGLVATDDVIISEVTVAKRTFKPLTREDQDVLCKKIGLSTVHSDEKPKTMSSVDDMGCPCKIQSIKPDGNCFYRSLAWSICRDENQHLKVRRAVVKHLQKNSNDFESYLRDEYTSVPDYVTKSRVYYCGSWAKEIDIFAAADLLQTAIVTFNDGRWNVHAPIAGPQSENCIYLNHTGNHYEVITCVQHRNAASVCAGTCQPTNNDGNFRSLRKRKSEAEPENVKAKKERRNYRKRHVEKSKARYKTNSRFQTLVRTYSKAKYKTNSRFQTLVRTYSKAKYKTNRRFQTLVRKYSKTKYMSNKNFQTHVHGYSHMKYKRNTLFRNKMNQENKSKYRSNQREVSRGSEYVCAVCHRLLFRKQVLECKTQCYERKGAEVATFANRCITLQYLHICDMECEQECHLSNSPSSKLWICHTCHRKILGGKLPEESVANSMHLSEIPAELKCLNSLEQHLIARHIPFMKLLCLPRGRQRACHGPCVSVPINNTDVTNILPRNECDDKMIRVKLKRKLTYKGHYEYMFVHTDRVRNALRYLLVNNKWCDDVTLNDEWVNTLNGTDQLDAEENSRQEPADNSDDENTHAEQEEEDLTYIKDQGGLLSDTSLQPVDLGT</sequence>
<feature type="domain" description="OTU" evidence="7">
    <location>
        <begin position="538"/>
        <end position="664"/>
    </location>
</feature>
<keyword evidence="5" id="KW-0788">Thiol protease</keyword>
<dbReference type="SUPFAM" id="SSF54001">
    <property type="entry name" value="Cysteine proteinases"/>
    <property type="match status" value="2"/>
</dbReference>
<keyword evidence="5" id="KW-0378">Hydrolase</keyword>
<comment type="caution">
    <text evidence="8">The sequence shown here is derived from an EMBL/GenBank/DDBJ whole genome shotgun (WGS) entry which is preliminary data.</text>
</comment>
<keyword evidence="4" id="KW-0833">Ubl conjugation pathway</keyword>
<dbReference type="InterPro" id="IPR050704">
    <property type="entry name" value="Peptidase_C85-like"/>
</dbReference>
<evidence type="ECO:0000259" key="7">
    <source>
        <dbReference type="PROSITE" id="PS50802"/>
    </source>
</evidence>
<dbReference type="InterPro" id="IPR038765">
    <property type="entry name" value="Papain-like_cys_pep_sf"/>
</dbReference>
<dbReference type="PANTHER" id="PTHR12419:SF7">
    <property type="entry name" value="OTU DOMAIN-CONTAINING PROTEIN 3"/>
    <property type="match status" value="1"/>
</dbReference>
<dbReference type="EMBL" id="JAOPHQ010002853">
    <property type="protein sequence ID" value="KAK0145468.1"/>
    <property type="molecule type" value="Genomic_DNA"/>
</dbReference>
<dbReference type="Proteomes" id="UP001174136">
    <property type="component" value="Unassembled WGS sequence"/>
</dbReference>
<comment type="catalytic activity">
    <reaction evidence="1">
        <text>Thiol-dependent hydrolysis of ester, thioester, amide, peptide and isopeptide bonds formed by the C-terminal Gly of ubiquitin (a 76-residue protein attached to proteins as an intracellular targeting signal).</text>
        <dbReference type="EC" id="3.4.19.12"/>
    </reaction>
</comment>
<dbReference type="CDD" id="cd22755">
    <property type="entry name" value="OTU_CeDUB-like"/>
    <property type="match status" value="1"/>
</dbReference>
<dbReference type="Pfam" id="PF20209">
    <property type="entry name" value="DUF6570"/>
    <property type="match status" value="1"/>
</dbReference>
<evidence type="ECO:0000256" key="1">
    <source>
        <dbReference type="ARBA" id="ARBA00000707"/>
    </source>
</evidence>
<evidence type="ECO:0000313" key="8">
    <source>
        <dbReference type="EMBL" id="KAK0145468.1"/>
    </source>
</evidence>
<dbReference type="InterPro" id="IPR003323">
    <property type="entry name" value="OTU_dom"/>
</dbReference>
<evidence type="ECO:0000313" key="9">
    <source>
        <dbReference type="Proteomes" id="UP001174136"/>
    </source>
</evidence>
<name>A0AA47MRV9_MERPO</name>